<dbReference type="EMBL" id="BMAT01009398">
    <property type="protein sequence ID" value="GFS05573.1"/>
    <property type="molecule type" value="Genomic_DNA"/>
</dbReference>
<evidence type="ECO:0000313" key="1">
    <source>
        <dbReference type="EMBL" id="GFS05573.1"/>
    </source>
</evidence>
<accession>A0AAV4I7Q2</accession>
<keyword evidence="2" id="KW-1185">Reference proteome</keyword>
<dbReference type="Proteomes" id="UP000762676">
    <property type="component" value="Unassembled WGS sequence"/>
</dbReference>
<evidence type="ECO:0000313" key="2">
    <source>
        <dbReference type="Proteomes" id="UP000762676"/>
    </source>
</evidence>
<proteinExistence type="predicted"/>
<feature type="non-terminal residue" evidence="1">
    <location>
        <position position="1"/>
    </location>
</feature>
<dbReference type="AlphaFoldDB" id="A0AAV4I7Q2"/>
<protein>
    <recommendedName>
        <fullName evidence="3">Sema domain-containing protein</fullName>
    </recommendedName>
</protein>
<organism evidence="1 2">
    <name type="scientific">Elysia marginata</name>
    <dbReference type="NCBI Taxonomy" id="1093978"/>
    <lineage>
        <taxon>Eukaryota</taxon>
        <taxon>Metazoa</taxon>
        <taxon>Spiralia</taxon>
        <taxon>Lophotrochozoa</taxon>
        <taxon>Mollusca</taxon>
        <taxon>Gastropoda</taxon>
        <taxon>Heterobranchia</taxon>
        <taxon>Euthyneura</taxon>
        <taxon>Panpulmonata</taxon>
        <taxon>Sacoglossa</taxon>
        <taxon>Placobranchoidea</taxon>
        <taxon>Plakobranchidae</taxon>
        <taxon>Elysia</taxon>
    </lineage>
</organism>
<reference evidence="1 2" key="1">
    <citation type="journal article" date="2021" name="Elife">
        <title>Chloroplast acquisition without the gene transfer in kleptoplastic sea slugs, Plakobranchus ocellatus.</title>
        <authorList>
            <person name="Maeda T."/>
            <person name="Takahashi S."/>
            <person name="Yoshida T."/>
            <person name="Shimamura S."/>
            <person name="Takaki Y."/>
            <person name="Nagai Y."/>
            <person name="Toyoda A."/>
            <person name="Suzuki Y."/>
            <person name="Arimoto A."/>
            <person name="Ishii H."/>
            <person name="Satoh N."/>
            <person name="Nishiyama T."/>
            <person name="Hasebe M."/>
            <person name="Maruyama T."/>
            <person name="Minagawa J."/>
            <person name="Obokata J."/>
            <person name="Shigenobu S."/>
        </authorList>
    </citation>
    <scope>NUCLEOTIDE SEQUENCE [LARGE SCALE GENOMIC DNA]</scope>
</reference>
<sequence>VNDGNVLGDKKKAQIATCLDQQIYTVFSLRHGPAVGTICPADPAPLCSRCGALLACEAQAGSSRHPPTQIAIGLSGRALSSSSIVVAEVDFPGRSLSECSAAGESLNQHKQR</sequence>
<name>A0AAV4I7Q2_9GAST</name>
<comment type="caution">
    <text evidence="1">The sequence shown here is derived from an EMBL/GenBank/DDBJ whole genome shotgun (WGS) entry which is preliminary data.</text>
</comment>
<feature type="non-terminal residue" evidence="1">
    <location>
        <position position="112"/>
    </location>
</feature>
<gene>
    <name evidence="1" type="ORF">ElyMa_004685100</name>
</gene>
<evidence type="ECO:0008006" key="3">
    <source>
        <dbReference type="Google" id="ProtNLM"/>
    </source>
</evidence>